<dbReference type="CDD" id="cd00093">
    <property type="entry name" value="HTH_XRE"/>
    <property type="match status" value="1"/>
</dbReference>
<dbReference type="AlphaFoldDB" id="A0AA37DFP2"/>
<dbReference type="SMART" id="SM00530">
    <property type="entry name" value="HTH_XRE"/>
    <property type="match status" value="1"/>
</dbReference>
<proteinExistence type="predicted"/>
<dbReference type="InterPro" id="IPR010982">
    <property type="entry name" value="Lambda_DNA-bd_dom_sf"/>
</dbReference>
<sequence>MNQKNTKINTNTMGGRIRALRLQKGWSQEELGFRIGVNNKSVISFYENNSRAVSLPVLQMLSREFGTTLDYLVNGTEPALNGMDPDILMAIKLLKDLKTEKGRKVAIEHIRLVGMME</sequence>
<keyword evidence="4" id="KW-1185">Reference proteome</keyword>
<dbReference type="RefSeq" id="WP_009533575.1">
    <property type="nucleotide sequence ID" value="NZ_JH590864.1"/>
</dbReference>
<evidence type="ECO:0000256" key="1">
    <source>
        <dbReference type="ARBA" id="ARBA00023125"/>
    </source>
</evidence>
<dbReference type="SUPFAM" id="SSF47413">
    <property type="entry name" value="lambda repressor-like DNA-binding domains"/>
    <property type="match status" value="1"/>
</dbReference>
<evidence type="ECO:0000313" key="4">
    <source>
        <dbReference type="Proteomes" id="UP000018466"/>
    </source>
</evidence>
<dbReference type="GO" id="GO:0003677">
    <property type="term" value="F:DNA binding"/>
    <property type="evidence" value="ECO:0007669"/>
    <property type="project" value="UniProtKB-KW"/>
</dbReference>
<protein>
    <recommendedName>
        <fullName evidence="2">HTH cro/C1-type domain-containing protein</fullName>
    </recommendedName>
</protein>
<dbReference type="Gene3D" id="1.10.260.40">
    <property type="entry name" value="lambda repressor-like DNA-binding domains"/>
    <property type="match status" value="1"/>
</dbReference>
<dbReference type="PANTHER" id="PTHR46558">
    <property type="entry name" value="TRACRIPTIONAL REGULATORY PROTEIN-RELATED-RELATED"/>
    <property type="match status" value="1"/>
</dbReference>
<dbReference type="GeneID" id="86941482"/>
<evidence type="ECO:0000259" key="2">
    <source>
        <dbReference type="PROSITE" id="PS50943"/>
    </source>
</evidence>
<dbReference type="PANTHER" id="PTHR46558:SF4">
    <property type="entry name" value="DNA-BIDING PHAGE PROTEIN"/>
    <property type="match status" value="1"/>
</dbReference>
<keyword evidence="1" id="KW-0238">DNA-binding</keyword>
<gene>
    <name evidence="3" type="ORF">HMPREF9623_01757</name>
</gene>
<name>A0AA37DFP2_9FIRM</name>
<organism evidence="3 4">
    <name type="scientific">Stomatobaculum longum</name>
    <dbReference type="NCBI Taxonomy" id="796942"/>
    <lineage>
        <taxon>Bacteria</taxon>
        <taxon>Bacillati</taxon>
        <taxon>Bacillota</taxon>
        <taxon>Clostridia</taxon>
        <taxon>Lachnospirales</taxon>
        <taxon>Lachnospiraceae</taxon>
        <taxon>Stomatobaculum</taxon>
    </lineage>
</organism>
<dbReference type="InterPro" id="IPR001387">
    <property type="entry name" value="Cro/C1-type_HTH"/>
</dbReference>
<comment type="caution">
    <text evidence="3">The sequence shown here is derived from an EMBL/GenBank/DDBJ whole genome shotgun (WGS) entry which is preliminary data.</text>
</comment>
<dbReference type="PROSITE" id="PS50943">
    <property type="entry name" value="HTH_CROC1"/>
    <property type="match status" value="1"/>
</dbReference>
<dbReference type="Pfam" id="PF01381">
    <property type="entry name" value="HTH_3"/>
    <property type="match status" value="1"/>
</dbReference>
<reference evidence="3 4" key="1">
    <citation type="submission" date="2011-10" db="EMBL/GenBank/DDBJ databases">
        <title>The Genome Sequence of Lachnospiraceae bacterium ACC2.</title>
        <authorList>
            <consortium name="The Broad Institute Genome Sequencing Platform"/>
            <person name="Earl A."/>
            <person name="Ward D."/>
            <person name="Feldgarden M."/>
            <person name="Gevers D."/>
            <person name="Sizova M."/>
            <person name="Hazen A."/>
            <person name="Epstein S."/>
            <person name="Young S.K."/>
            <person name="Zeng Q."/>
            <person name="Gargeya S."/>
            <person name="Fitzgerald M."/>
            <person name="Haas B."/>
            <person name="Abouelleil A."/>
            <person name="Alvarado L."/>
            <person name="Arachchi H.M."/>
            <person name="Berlin A."/>
            <person name="Brown A."/>
            <person name="Chapman S.B."/>
            <person name="Chen Z."/>
            <person name="Dunbar C."/>
            <person name="Freedman E."/>
            <person name="Gearin G."/>
            <person name="Goldberg J."/>
            <person name="Griggs A."/>
            <person name="Gujja S."/>
            <person name="Heiman D."/>
            <person name="Howarth C."/>
            <person name="Larson L."/>
            <person name="Lui A."/>
            <person name="MacDonald P.J.P."/>
            <person name="Montmayeur A."/>
            <person name="Murphy C."/>
            <person name="Neiman D."/>
            <person name="Pearson M."/>
            <person name="Priest M."/>
            <person name="Roberts A."/>
            <person name="Saif S."/>
            <person name="Shea T."/>
            <person name="Shenoy N."/>
            <person name="Sisk P."/>
            <person name="Stolte C."/>
            <person name="Sykes S."/>
            <person name="Wortman J."/>
            <person name="Nusbaum C."/>
            <person name="Birren B."/>
        </authorList>
    </citation>
    <scope>NUCLEOTIDE SEQUENCE [LARGE SCALE GENOMIC DNA]</scope>
    <source>
        <strain evidence="3 4">ACC2</strain>
    </source>
</reference>
<accession>A0AA37DFP2</accession>
<evidence type="ECO:0000313" key="3">
    <source>
        <dbReference type="EMBL" id="EHO15846.1"/>
    </source>
</evidence>
<feature type="domain" description="HTH cro/C1-type" evidence="2">
    <location>
        <begin position="17"/>
        <end position="72"/>
    </location>
</feature>
<dbReference type="Proteomes" id="UP000018466">
    <property type="component" value="Unassembled WGS sequence"/>
</dbReference>
<dbReference type="EMBL" id="AGEL01000014">
    <property type="protein sequence ID" value="EHO15846.1"/>
    <property type="molecule type" value="Genomic_DNA"/>
</dbReference>